<reference evidence="1" key="2">
    <citation type="submission" date="2019-10" db="EMBL/GenBank/DDBJ databases">
        <authorList>
            <consortium name="NCBI Pathogen Detection Project"/>
        </authorList>
    </citation>
    <scope>NUCLEOTIDE SEQUENCE</scope>
    <source>
        <strain evidence="1">AZ00058701</strain>
    </source>
</reference>
<dbReference type="Gene3D" id="3.40.630.10">
    <property type="entry name" value="Zn peptidases"/>
    <property type="match status" value="1"/>
</dbReference>
<protein>
    <submittedName>
        <fullName evidence="1">Leucyl aminopeptidase family protein</fullName>
    </submittedName>
</protein>
<accession>A0AAN5PLG1</accession>
<keyword evidence="1" id="KW-0031">Aminopeptidase</keyword>
<comment type="caution">
    <text evidence="1">The sequence shown here is derived from an EMBL/GenBank/DDBJ whole genome shotgun (WGS) entry which is preliminary data.</text>
</comment>
<evidence type="ECO:0000313" key="1">
    <source>
        <dbReference type="EMBL" id="HAU1882093.1"/>
    </source>
</evidence>
<gene>
    <name evidence="1" type="ORF">JBJ86_17790</name>
</gene>
<sequence>LFLQRFVAKSIPWVHFDIMAWNTVSKPGKPEGGEAMGLRAVAEYLLQTYG</sequence>
<reference evidence="1" key="1">
    <citation type="journal article" date="2018" name="Genome Biol.">
        <title>SKESA: strategic k-mer extension for scrupulous assemblies.</title>
        <authorList>
            <person name="Souvorov A."/>
            <person name="Agarwala R."/>
            <person name="Lipman D.J."/>
        </authorList>
    </citation>
    <scope>NUCLEOTIDE SEQUENCE</scope>
    <source>
        <strain evidence="1">AZ00058701</strain>
    </source>
</reference>
<dbReference type="AlphaFoldDB" id="A0AAN5PLG1"/>
<dbReference type="EMBL" id="DACWHX010000316">
    <property type="protein sequence ID" value="HAU1882093.1"/>
    <property type="molecule type" value="Genomic_DNA"/>
</dbReference>
<dbReference type="SUPFAM" id="SSF53187">
    <property type="entry name" value="Zn-dependent exopeptidases"/>
    <property type="match status" value="1"/>
</dbReference>
<proteinExistence type="predicted"/>
<organism evidence="1 2">
    <name type="scientific">Legionella pneumophila</name>
    <dbReference type="NCBI Taxonomy" id="446"/>
    <lineage>
        <taxon>Bacteria</taxon>
        <taxon>Pseudomonadati</taxon>
        <taxon>Pseudomonadota</taxon>
        <taxon>Gammaproteobacteria</taxon>
        <taxon>Legionellales</taxon>
        <taxon>Legionellaceae</taxon>
        <taxon>Legionella</taxon>
    </lineage>
</organism>
<keyword evidence="1" id="KW-0378">Hydrolase</keyword>
<keyword evidence="1" id="KW-0645">Protease</keyword>
<feature type="non-terminal residue" evidence="1">
    <location>
        <position position="1"/>
    </location>
</feature>
<name>A0AAN5PLG1_LEGPN</name>
<dbReference type="GO" id="GO:0004177">
    <property type="term" value="F:aminopeptidase activity"/>
    <property type="evidence" value="ECO:0007669"/>
    <property type="project" value="UniProtKB-KW"/>
</dbReference>
<dbReference type="Proteomes" id="UP000866496">
    <property type="component" value="Unassembled WGS sequence"/>
</dbReference>
<evidence type="ECO:0000313" key="2">
    <source>
        <dbReference type="Proteomes" id="UP000866496"/>
    </source>
</evidence>